<feature type="transmembrane region" description="Helical" evidence="4">
    <location>
        <begin position="423"/>
        <end position="441"/>
    </location>
</feature>
<dbReference type="CDD" id="cd06174">
    <property type="entry name" value="MFS"/>
    <property type="match status" value="1"/>
</dbReference>
<evidence type="ECO:0000313" key="7">
    <source>
        <dbReference type="Proteomes" id="UP000277424"/>
    </source>
</evidence>
<feature type="transmembrane region" description="Helical" evidence="4">
    <location>
        <begin position="209"/>
        <end position="235"/>
    </location>
</feature>
<evidence type="ECO:0000256" key="3">
    <source>
        <dbReference type="ARBA" id="ARBA00023136"/>
    </source>
</evidence>
<proteinExistence type="predicted"/>
<feature type="transmembrane region" description="Helical" evidence="4">
    <location>
        <begin position="114"/>
        <end position="135"/>
    </location>
</feature>
<evidence type="ECO:0000256" key="2">
    <source>
        <dbReference type="ARBA" id="ARBA00022989"/>
    </source>
</evidence>
<evidence type="ECO:0000256" key="1">
    <source>
        <dbReference type="ARBA" id="ARBA00022692"/>
    </source>
</evidence>
<dbReference type="PANTHER" id="PTHR23526">
    <property type="entry name" value="INTEGRAL MEMBRANE TRANSPORT PROTEIN-RELATED"/>
    <property type="match status" value="1"/>
</dbReference>
<keyword evidence="1 4" id="KW-0812">Transmembrane</keyword>
<dbReference type="Proteomes" id="UP000277424">
    <property type="component" value="Unassembled WGS sequence"/>
</dbReference>
<dbReference type="InterPro" id="IPR052528">
    <property type="entry name" value="Sugar_transport-like"/>
</dbReference>
<dbReference type="PROSITE" id="PS50850">
    <property type="entry name" value="MFS"/>
    <property type="match status" value="1"/>
</dbReference>
<feature type="transmembrane region" description="Helical" evidence="4">
    <location>
        <begin position="352"/>
        <end position="371"/>
    </location>
</feature>
<evidence type="ECO:0000256" key="4">
    <source>
        <dbReference type="SAM" id="Phobius"/>
    </source>
</evidence>
<dbReference type="PANTHER" id="PTHR23526:SF2">
    <property type="entry name" value="MAJOR FACILITATOR SUPERFAMILY (MFS) PROFILE DOMAIN-CONTAINING PROTEIN"/>
    <property type="match status" value="1"/>
</dbReference>
<feature type="transmembrane region" description="Helical" evidence="4">
    <location>
        <begin position="185"/>
        <end position="203"/>
    </location>
</feature>
<name>A0A420WAP4_9PROT</name>
<dbReference type="GO" id="GO:0022857">
    <property type="term" value="F:transmembrane transporter activity"/>
    <property type="evidence" value="ECO:0007669"/>
    <property type="project" value="InterPro"/>
</dbReference>
<dbReference type="OrthoDB" id="1117124at2"/>
<dbReference type="SUPFAM" id="SSF103473">
    <property type="entry name" value="MFS general substrate transporter"/>
    <property type="match status" value="1"/>
</dbReference>
<keyword evidence="2 4" id="KW-1133">Transmembrane helix</keyword>
<sequence>MSEAVAGPAGSPSTLDRAYEFLSGDDAADRSCAAIPDSACTALPRNYLLNVANGACTKLAEQLASPGLVLPWVIGALGAPAFLVGLLQPVKQAGSLLPQLAAAGAIRRLARRKWAWVAAGITQAFCLLLMIPAAILLPPMAAGIAIVALLALFSAASGVGSVAFQDVTGKTVPKGRRGRMLANRAAIGGALTLAAGIGLRWGLEGEAESLFPYLMLIGAAAILWALGALCFAAIAEEKGAKEGGQTPLDSFREGLHLMRDKPGFRKFLLARNLLLSVELAMPVYALHAQRTVGEGLGGLGLFVIAVGIAAIISSPFWGLFADRSSRLVMGLSGLVAALAAFLALALPHLGDAYQTPAAYALVFVIIGIAEAGVRLGRKTYLVDGAPADQKGLYAAFSNTATGALTVIAGAVGASVLALGVDKAILLLGVLGVLSALACARLPEADRMAA</sequence>
<dbReference type="Gene3D" id="1.20.1250.20">
    <property type="entry name" value="MFS general substrate transporter like domains"/>
    <property type="match status" value="1"/>
</dbReference>
<feature type="transmembrane region" description="Helical" evidence="4">
    <location>
        <begin position="268"/>
        <end position="287"/>
    </location>
</feature>
<feature type="domain" description="Major facilitator superfamily (MFS) profile" evidence="5">
    <location>
        <begin position="216"/>
        <end position="449"/>
    </location>
</feature>
<feature type="transmembrane region" description="Helical" evidence="4">
    <location>
        <begin position="69"/>
        <end position="87"/>
    </location>
</feature>
<protein>
    <submittedName>
        <fullName evidence="6">Putative MFS family arabinose efflux permease</fullName>
    </submittedName>
</protein>
<dbReference type="EMBL" id="RBIG01000004">
    <property type="protein sequence ID" value="RKQ68067.1"/>
    <property type="molecule type" value="Genomic_DNA"/>
</dbReference>
<reference evidence="6 7" key="1">
    <citation type="submission" date="2018-10" db="EMBL/GenBank/DDBJ databases">
        <title>Comparative analysis of microorganisms from saline springs in Andes Mountain Range, Colombia.</title>
        <authorList>
            <person name="Rubin E."/>
        </authorList>
    </citation>
    <scope>NUCLEOTIDE SEQUENCE [LARGE SCALE GENOMIC DNA]</scope>
    <source>
        <strain evidence="6 7">USBA 36</strain>
    </source>
</reference>
<evidence type="ECO:0000259" key="5">
    <source>
        <dbReference type="PROSITE" id="PS50850"/>
    </source>
</evidence>
<gene>
    <name evidence="6" type="ORF">BCL74_3385</name>
</gene>
<dbReference type="InterPro" id="IPR011701">
    <property type="entry name" value="MFS"/>
</dbReference>
<accession>A0A420WAP4</accession>
<dbReference type="InterPro" id="IPR036259">
    <property type="entry name" value="MFS_trans_sf"/>
</dbReference>
<feature type="transmembrane region" description="Helical" evidence="4">
    <location>
        <begin position="327"/>
        <end position="346"/>
    </location>
</feature>
<keyword evidence="3 4" id="KW-0472">Membrane</keyword>
<feature type="transmembrane region" description="Helical" evidence="4">
    <location>
        <begin position="392"/>
        <end position="417"/>
    </location>
</feature>
<comment type="caution">
    <text evidence="6">The sequence shown here is derived from an EMBL/GenBank/DDBJ whole genome shotgun (WGS) entry which is preliminary data.</text>
</comment>
<dbReference type="InterPro" id="IPR020846">
    <property type="entry name" value="MFS_dom"/>
</dbReference>
<feature type="transmembrane region" description="Helical" evidence="4">
    <location>
        <begin position="299"/>
        <end position="320"/>
    </location>
</feature>
<organism evidence="6 7">
    <name type="scientific">Oceanibaculum indicum</name>
    <dbReference type="NCBI Taxonomy" id="526216"/>
    <lineage>
        <taxon>Bacteria</taxon>
        <taxon>Pseudomonadati</taxon>
        <taxon>Pseudomonadota</taxon>
        <taxon>Alphaproteobacteria</taxon>
        <taxon>Rhodospirillales</taxon>
        <taxon>Oceanibaculaceae</taxon>
        <taxon>Oceanibaculum</taxon>
    </lineage>
</organism>
<dbReference type="AlphaFoldDB" id="A0A420WAP4"/>
<feature type="transmembrane region" description="Helical" evidence="4">
    <location>
        <begin position="141"/>
        <end position="164"/>
    </location>
</feature>
<dbReference type="Pfam" id="PF07690">
    <property type="entry name" value="MFS_1"/>
    <property type="match status" value="1"/>
</dbReference>
<evidence type="ECO:0000313" key="6">
    <source>
        <dbReference type="EMBL" id="RKQ68067.1"/>
    </source>
</evidence>
<dbReference type="RefSeq" id="WP_121221812.1">
    <property type="nucleotide sequence ID" value="NZ_RBIG01000004.1"/>
</dbReference>